<name>A0A0B2ACN3_9MICO</name>
<dbReference type="Pfam" id="PF13692">
    <property type="entry name" value="Glyco_trans_1_4"/>
    <property type="match status" value="1"/>
</dbReference>
<dbReference type="STRING" id="1348253.LK09_03310"/>
<evidence type="ECO:0000313" key="1">
    <source>
        <dbReference type="EMBL" id="KHK99317.1"/>
    </source>
</evidence>
<dbReference type="OrthoDB" id="9771846at2"/>
<dbReference type="EMBL" id="JTDK01000003">
    <property type="protein sequence ID" value="KHK99317.1"/>
    <property type="molecule type" value="Genomic_DNA"/>
</dbReference>
<proteinExistence type="predicted"/>
<dbReference type="SUPFAM" id="SSF53756">
    <property type="entry name" value="UDP-Glycosyltransferase/glycogen phosphorylase"/>
    <property type="match status" value="1"/>
</dbReference>
<accession>A0A0B2ACN3</accession>
<dbReference type="RefSeq" id="WP_039395933.1">
    <property type="nucleotide sequence ID" value="NZ_JTDK01000003.1"/>
</dbReference>
<gene>
    <name evidence="1" type="ORF">LK09_03310</name>
</gene>
<organism evidence="1 2">
    <name type="scientific">Microbacterium mangrovi</name>
    <dbReference type="NCBI Taxonomy" id="1348253"/>
    <lineage>
        <taxon>Bacteria</taxon>
        <taxon>Bacillati</taxon>
        <taxon>Actinomycetota</taxon>
        <taxon>Actinomycetes</taxon>
        <taxon>Micrococcales</taxon>
        <taxon>Microbacteriaceae</taxon>
        <taxon>Microbacterium</taxon>
    </lineage>
</organism>
<comment type="caution">
    <text evidence="1">The sequence shown here is derived from an EMBL/GenBank/DDBJ whole genome shotgun (WGS) entry which is preliminary data.</text>
</comment>
<dbReference type="Proteomes" id="UP000031030">
    <property type="component" value="Unassembled WGS sequence"/>
</dbReference>
<sequence>MTDLVVMSLEAWDGVWRRNQHLISRMLDADPALRVLFVEPPADPVHDVRARRRPHLGFGPRLLGDVSPRLWTMRPTKALPRRVDRRADERIANAVQQAATRLDMTEPLLWINDPAAADVRRRSGWPALYDMTDDWAVAARSDRERTRILAGEQDLLENAAAVVACSPELLRRKSAERAAAKAPIVLIRNAVDTAAYAADQERPADLPAGRIALYAGTLHADRLDTDVCVRTAEALAGSATVVFVGPDALDAADSRRLTDARAVVLGARPHEQIPAYLRHADVLLVPHRVDEFTDSLDPIKLYEYQAAGRPVVSTAVAGFREADDPRITIADAVAFPEAVAAQLGAGASGRPAAAVVDWADRAAEMAAVVATLRG</sequence>
<evidence type="ECO:0008006" key="3">
    <source>
        <dbReference type="Google" id="ProtNLM"/>
    </source>
</evidence>
<evidence type="ECO:0000313" key="2">
    <source>
        <dbReference type="Proteomes" id="UP000031030"/>
    </source>
</evidence>
<dbReference type="PANTHER" id="PTHR12526">
    <property type="entry name" value="GLYCOSYLTRANSFERASE"/>
    <property type="match status" value="1"/>
</dbReference>
<dbReference type="Gene3D" id="3.40.50.2000">
    <property type="entry name" value="Glycogen Phosphorylase B"/>
    <property type="match status" value="2"/>
</dbReference>
<dbReference type="AlphaFoldDB" id="A0A0B2ACN3"/>
<reference evidence="1 2" key="1">
    <citation type="submission" date="2014-11" db="EMBL/GenBank/DDBJ databases">
        <title>Genome sequence of Microbacterium mangrovi MUSC 115(T).</title>
        <authorList>
            <person name="Lee L.-H."/>
        </authorList>
    </citation>
    <scope>NUCLEOTIDE SEQUENCE [LARGE SCALE GENOMIC DNA]</scope>
    <source>
        <strain evidence="1 2">MUSC 115</strain>
    </source>
</reference>
<protein>
    <recommendedName>
        <fullName evidence="3">Glycosyltransferase</fullName>
    </recommendedName>
</protein>
<keyword evidence="2" id="KW-1185">Reference proteome</keyword>